<evidence type="ECO:0000313" key="1">
    <source>
        <dbReference type="EMBL" id="GAQ42988.1"/>
    </source>
</evidence>
<dbReference type="OMA" id="TANREDG"/>
<comment type="caution">
    <text evidence="1">The sequence shown here is derived from an EMBL/GenBank/DDBJ whole genome shotgun (WGS) entry which is preliminary data.</text>
</comment>
<gene>
    <name evidence="1" type="ORF">ABL_05649</name>
</gene>
<dbReference type="OrthoDB" id="5412252at2759"/>
<sequence length="660" mass="73137">MAIGGKEGVTATSLLDPRDSYNPVWIEQLESSADIASIRAVLNDHHVAAFPATISGVHQALTVALRVVVLICDSIDDLITDQATGAFHDTRAYRPCLRCTGSGFQIQSQSVLSDLTSIIHVSTEYLLRLGLFADYATLIVSKLMSASAFGAENDDLLIHRCLMACHALSEVYAMESQSRLVAEEYHLAPCAARYGKDDVKNDVALSASGPILGNHQIMTLNFPTCTHADMKPKLAFTSYRDNFCWFEDWATANREDGDAPALLSSVITLNRSFETVFAKHPIYNCPWRARNKIGTELTRWLAKLDHTTKDASNAYLTHTGILCTSHVWVRKLMVASISYGSYGMWPAPLDLALEDYAEVVCAYIGAMWRGWSVDHDVEASIGEHNAMNWLCRSCAMATARECFSPANAKAIRKKHILRLAWPLQSYFYFGLRHHGFERRVDNLLETSTSLSSSHRRLFQQIAPVYSPIVSGDNVSTIVTKLLGICGMMIVDDIGDLGDKNWACHHRICSKCDFENSRSQLFMISVGAARLAVTLPKDCRPHFIHLIDTFGLRLFPALQARILCQCHCVPEWLADVMAHAYTEAGTRCGQSDCTIQSDSRKDDLLPFLPGSNKGTVPPIGDISLRSVLLNQTMAEAAKYAERSGQLDWLEIVSQPLVNLEP</sequence>
<proteinExistence type="predicted"/>
<dbReference type="EMBL" id="BCMY01000008">
    <property type="protein sequence ID" value="GAQ42988.1"/>
    <property type="molecule type" value="Genomic_DNA"/>
</dbReference>
<name>A0A100IKM7_ASPNG</name>
<protein>
    <submittedName>
        <fullName evidence="1">Uncharacterized protein</fullName>
    </submittedName>
</protein>
<reference evidence="2" key="1">
    <citation type="journal article" date="2016" name="Genome Announc.">
        <title>Draft genome sequence of Aspergillus niger strain An76.</title>
        <authorList>
            <person name="Gong W."/>
            <person name="Cheng Z."/>
            <person name="Zhang H."/>
            <person name="Liu L."/>
            <person name="Gao P."/>
            <person name="Wang L."/>
        </authorList>
    </citation>
    <scope>NUCLEOTIDE SEQUENCE [LARGE SCALE GENOMIC DNA]</scope>
    <source>
        <strain evidence="2">An76</strain>
    </source>
</reference>
<accession>A0A100IKM7</accession>
<evidence type="ECO:0000313" key="2">
    <source>
        <dbReference type="Proteomes" id="UP000068243"/>
    </source>
</evidence>
<dbReference type="Proteomes" id="UP000068243">
    <property type="component" value="Unassembled WGS sequence"/>
</dbReference>
<dbReference type="AlphaFoldDB" id="A0A100IKM7"/>
<organism evidence="1 2">
    <name type="scientific">Aspergillus niger</name>
    <dbReference type="NCBI Taxonomy" id="5061"/>
    <lineage>
        <taxon>Eukaryota</taxon>
        <taxon>Fungi</taxon>
        <taxon>Dikarya</taxon>
        <taxon>Ascomycota</taxon>
        <taxon>Pezizomycotina</taxon>
        <taxon>Eurotiomycetes</taxon>
        <taxon>Eurotiomycetidae</taxon>
        <taxon>Eurotiales</taxon>
        <taxon>Aspergillaceae</taxon>
        <taxon>Aspergillus</taxon>
        <taxon>Aspergillus subgen. Circumdati</taxon>
    </lineage>
</organism>